<sequence>MKVSVAVHGRFHGFDLAAQLHRRGALARLITTYPAFAARRFVPADLPLATVPWLEAERRLWSLLRLPGRPDTDVARRFARFAARHLPECDLLAGWSGASLEAMEEAGRRGIKVVIERGSTHMDHQSEVLAEAYARWGLEWRETDPELAAREREEYARADMIALGSRHAADSFLARGFSPDRLLVNPYGVDLERFRSAAGRERSGKPRILFVGSVGVRKGVPELLTAFARLGGSAELHLIGPVEPGFRSLLDRLASPGVVVRGALPGSALPAEYSFADLFCLPSVEEGFGMVILQAMASGLPVIATTATGLPDADPQGRAGWALPPGDVEALADALAQALADERQRLEKGESARRLVEAGWSWDDYGGRAIEAYGRLLAGATA</sequence>
<evidence type="ECO:0000313" key="2">
    <source>
        <dbReference type="Proteomes" id="UP000011744"/>
    </source>
</evidence>
<protein>
    <submittedName>
        <fullName evidence="1">Glycosyltransferase</fullName>
    </submittedName>
</protein>
<dbReference type="Pfam" id="PF13692">
    <property type="entry name" value="Glyco_trans_1_4"/>
    <property type="match status" value="1"/>
</dbReference>
<dbReference type="OrthoDB" id="7856752at2"/>
<dbReference type="SUPFAM" id="SSF53756">
    <property type="entry name" value="UDP-Glycosyltransferase/glycogen phosphorylase"/>
    <property type="match status" value="1"/>
</dbReference>
<accession>M2Y7W9</accession>
<dbReference type="PANTHER" id="PTHR45947:SF3">
    <property type="entry name" value="SULFOQUINOVOSYL TRANSFERASE SQD2"/>
    <property type="match status" value="1"/>
</dbReference>
<dbReference type="Gene3D" id="3.40.50.2000">
    <property type="entry name" value="Glycogen Phosphorylase B"/>
    <property type="match status" value="2"/>
</dbReference>
<name>M2Y7W9_9PROT</name>
<dbReference type="STRING" id="1244869.H261_15040"/>
<reference evidence="1 2" key="1">
    <citation type="journal article" date="2014" name="Genome Announc.">
        <title>Draft Genome Sequence of Magnetospirillum sp. Strain SO-1, a Freshwater Magnetotactic Bacterium Isolated from the Ol'khovka River, Russia.</title>
        <authorList>
            <person name="Grouzdev D.S."/>
            <person name="Dziuba M.V."/>
            <person name="Sukhacheva M.S."/>
            <person name="Mardanov A.V."/>
            <person name="Beletskiy A.V."/>
            <person name="Kuznetsov B.B."/>
            <person name="Skryabin K.G."/>
        </authorList>
    </citation>
    <scope>NUCLEOTIDE SEQUENCE [LARGE SCALE GENOMIC DNA]</scope>
    <source>
        <strain evidence="1 2">SO-1</strain>
    </source>
</reference>
<gene>
    <name evidence="1" type="ORF">H261_15040</name>
</gene>
<dbReference type="eggNOG" id="COG0438">
    <property type="taxonomic scope" value="Bacteria"/>
</dbReference>
<evidence type="ECO:0000313" key="1">
    <source>
        <dbReference type="EMBL" id="EME69131.1"/>
    </source>
</evidence>
<dbReference type="Proteomes" id="UP000011744">
    <property type="component" value="Unassembled WGS sequence"/>
</dbReference>
<dbReference type="CDD" id="cd03801">
    <property type="entry name" value="GT4_PimA-like"/>
    <property type="match status" value="1"/>
</dbReference>
<keyword evidence="1" id="KW-0808">Transferase</keyword>
<dbReference type="PATRIC" id="fig|1244869.3.peg.3025"/>
<dbReference type="PANTHER" id="PTHR45947">
    <property type="entry name" value="SULFOQUINOVOSYL TRANSFERASE SQD2"/>
    <property type="match status" value="1"/>
</dbReference>
<proteinExistence type="predicted"/>
<dbReference type="GO" id="GO:0016758">
    <property type="term" value="F:hexosyltransferase activity"/>
    <property type="evidence" value="ECO:0007669"/>
    <property type="project" value="TreeGrafter"/>
</dbReference>
<dbReference type="InterPro" id="IPR050194">
    <property type="entry name" value="Glycosyltransferase_grp1"/>
</dbReference>
<comment type="caution">
    <text evidence="1">The sequence shown here is derived from an EMBL/GenBank/DDBJ whole genome shotgun (WGS) entry which is preliminary data.</text>
</comment>
<keyword evidence="2" id="KW-1185">Reference proteome</keyword>
<organism evidence="1 2">
    <name type="scientific">Paramagnetospirillum caucaseum</name>
    <dbReference type="NCBI Taxonomy" id="1244869"/>
    <lineage>
        <taxon>Bacteria</taxon>
        <taxon>Pseudomonadati</taxon>
        <taxon>Pseudomonadota</taxon>
        <taxon>Alphaproteobacteria</taxon>
        <taxon>Rhodospirillales</taxon>
        <taxon>Magnetospirillaceae</taxon>
        <taxon>Paramagnetospirillum</taxon>
    </lineage>
</organism>
<dbReference type="EMBL" id="AONQ01000042">
    <property type="protein sequence ID" value="EME69131.1"/>
    <property type="molecule type" value="Genomic_DNA"/>
</dbReference>
<dbReference type="RefSeq" id="WP_008619049.1">
    <property type="nucleotide sequence ID" value="NZ_AONQ01000042.1"/>
</dbReference>
<dbReference type="AlphaFoldDB" id="M2Y7W9"/>